<comment type="similarity">
    <text evidence="2">Belongs to the transketolase family.</text>
</comment>
<dbReference type="PANTHER" id="PTHR47514">
    <property type="entry name" value="TRANSKETOLASE N-TERMINAL SECTION-RELATED"/>
    <property type="match status" value="1"/>
</dbReference>
<proteinExistence type="inferred from homology"/>
<name>A0ABS2A422_9ACTN</name>
<sequence length="293" mass="31957">MLVADPGTAAAWRRFRQEFSDSGPERRREMLRERANQSRTTDLHMIGRAGLGHVGGDMSVLDILTTLFFSVLRVDPEKPDWADRDRFVLSKGHTAGALYATLAAAGFFPTAELDTFAGPLSALNGHPNRVKVPGVETNTGPLGHGLPVSVGMAVAARLSSSSRHVYVVLGDGELQEGSNWEAAMTAGHRHLTNLTAVVDRNRLQQGARTEETNTLDPLDDKFRAFGWDVLEVDGHDHLALYDAFTAPRGERPTCVIANTTKGRGVSFMEDRVEWHHKVPSAEQIVAASAELAR</sequence>
<dbReference type="PANTHER" id="PTHR47514:SF1">
    <property type="entry name" value="TRANSKETOLASE N-TERMINAL SECTION-RELATED"/>
    <property type="match status" value="1"/>
</dbReference>
<evidence type="ECO:0000313" key="5">
    <source>
        <dbReference type="EMBL" id="MBM2614567.1"/>
    </source>
</evidence>
<evidence type="ECO:0000256" key="3">
    <source>
        <dbReference type="ARBA" id="ARBA00023052"/>
    </source>
</evidence>
<dbReference type="RefSeq" id="WP_203374446.1">
    <property type="nucleotide sequence ID" value="NZ_JAENHP010000001.1"/>
</dbReference>
<protein>
    <submittedName>
        <fullName evidence="5">Transketolase</fullName>
    </submittedName>
</protein>
<evidence type="ECO:0000256" key="2">
    <source>
        <dbReference type="ARBA" id="ARBA00007131"/>
    </source>
</evidence>
<comment type="caution">
    <text evidence="5">The sequence shown here is derived from an EMBL/GenBank/DDBJ whole genome shotgun (WGS) entry which is preliminary data.</text>
</comment>
<organism evidence="5 6">
    <name type="scientific">Paractinoplanes ovalisporus</name>
    <dbReference type="NCBI Taxonomy" id="2810368"/>
    <lineage>
        <taxon>Bacteria</taxon>
        <taxon>Bacillati</taxon>
        <taxon>Actinomycetota</taxon>
        <taxon>Actinomycetes</taxon>
        <taxon>Micromonosporales</taxon>
        <taxon>Micromonosporaceae</taxon>
        <taxon>Paractinoplanes</taxon>
    </lineage>
</organism>
<dbReference type="SUPFAM" id="SSF52518">
    <property type="entry name" value="Thiamin diphosphate-binding fold (THDP-binding)"/>
    <property type="match status" value="1"/>
</dbReference>
<dbReference type="CDD" id="cd02012">
    <property type="entry name" value="TPP_TK"/>
    <property type="match status" value="1"/>
</dbReference>
<evidence type="ECO:0000313" key="6">
    <source>
        <dbReference type="Proteomes" id="UP000632138"/>
    </source>
</evidence>
<dbReference type="Pfam" id="PF00456">
    <property type="entry name" value="Transketolase_N"/>
    <property type="match status" value="1"/>
</dbReference>
<accession>A0ABS2A422</accession>
<reference evidence="5 6" key="1">
    <citation type="submission" date="2021-01" db="EMBL/GenBank/DDBJ databases">
        <title>Actinoplanes sp. nov. LDG1-06 isolated from lichen.</title>
        <authorList>
            <person name="Saeng-In P."/>
            <person name="Phongsopitanun W."/>
            <person name="Kanchanasin P."/>
            <person name="Yuki M."/>
            <person name="Kudo T."/>
            <person name="Ohkuma M."/>
            <person name="Tanasupawat S."/>
        </authorList>
    </citation>
    <scope>NUCLEOTIDE SEQUENCE [LARGE SCALE GENOMIC DNA]</scope>
    <source>
        <strain evidence="5 6">LDG1-06</strain>
    </source>
</reference>
<comment type="cofactor">
    <cofactor evidence="1">
        <name>thiamine diphosphate</name>
        <dbReference type="ChEBI" id="CHEBI:58937"/>
    </cofactor>
</comment>
<dbReference type="Proteomes" id="UP000632138">
    <property type="component" value="Unassembled WGS sequence"/>
</dbReference>
<keyword evidence="6" id="KW-1185">Reference proteome</keyword>
<dbReference type="InterPro" id="IPR029061">
    <property type="entry name" value="THDP-binding"/>
</dbReference>
<evidence type="ECO:0000259" key="4">
    <source>
        <dbReference type="Pfam" id="PF00456"/>
    </source>
</evidence>
<keyword evidence="3" id="KW-0786">Thiamine pyrophosphate</keyword>
<feature type="domain" description="Transketolase N-terminal" evidence="4">
    <location>
        <begin position="34"/>
        <end position="282"/>
    </location>
</feature>
<dbReference type="InterPro" id="IPR005474">
    <property type="entry name" value="Transketolase_N"/>
</dbReference>
<dbReference type="Gene3D" id="3.40.50.970">
    <property type="match status" value="1"/>
</dbReference>
<evidence type="ECO:0000256" key="1">
    <source>
        <dbReference type="ARBA" id="ARBA00001964"/>
    </source>
</evidence>
<dbReference type="EMBL" id="JAENHP010000001">
    <property type="protein sequence ID" value="MBM2614567.1"/>
    <property type="molecule type" value="Genomic_DNA"/>
</dbReference>
<gene>
    <name evidence="5" type="ORF">JIG36_03235</name>
</gene>